<evidence type="ECO:0000313" key="3">
    <source>
        <dbReference type="RefSeq" id="XP_070140300.1"/>
    </source>
</evidence>
<reference evidence="3" key="2">
    <citation type="submission" date="2025-08" db="UniProtKB">
        <authorList>
            <consortium name="RefSeq"/>
        </authorList>
    </citation>
    <scope>IDENTIFICATION</scope>
    <source>
        <strain evidence="3">14028-0561.14</strain>
        <tissue evidence="3">Whole fly</tissue>
    </source>
</reference>
<organism evidence="2 3">
    <name type="scientific">Drosophila kikkawai</name>
    <name type="common">Fruit fly</name>
    <dbReference type="NCBI Taxonomy" id="30033"/>
    <lineage>
        <taxon>Eukaryota</taxon>
        <taxon>Metazoa</taxon>
        <taxon>Ecdysozoa</taxon>
        <taxon>Arthropoda</taxon>
        <taxon>Hexapoda</taxon>
        <taxon>Insecta</taxon>
        <taxon>Pterygota</taxon>
        <taxon>Neoptera</taxon>
        <taxon>Endopterygota</taxon>
        <taxon>Diptera</taxon>
        <taxon>Brachycera</taxon>
        <taxon>Muscomorpha</taxon>
        <taxon>Ephydroidea</taxon>
        <taxon>Drosophilidae</taxon>
        <taxon>Drosophila</taxon>
        <taxon>Sophophora</taxon>
    </lineage>
</organism>
<dbReference type="RefSeq" id="XP_070140300.1">
    <property type="nucleotide sequence ID" value="XM_070284199.1"/>
</dbReference>
<name>A0ABM4GC58_DROKI</name>
<keyword evidence="1" id="KW-0732">Signal</keyword>
<evidence type="ECO:0000256" key="1">
    <source>
        <dbReference type="SAM" id="SignalP"/>
    </source>
</evidence>
<sequence length="62" mass="6482">MIRALVLFFALALLADMALGDIENLLQVIGLGGPRPGLGIRLPGTGVSWNSPIGEGYIGYGR</sequence>
<protein>
    <submittedName>
        <fullName evidence="3">Uncharacterized protein Sfp60F</fullName>
    </submittedName>
</protein>
<dbReference type="Proteomes" id="UP001652661">
    <property type="component" value="Chromosome 2R"/>
</dbReference>
<gene>
    <name evidence="3" type="primary">Sfp60F</name>
</gene>
<dbReference type="GeneID" id="138928041"/>
<evidence type="ECO:0000313" key="2">
    <source>
        <dbReference type="Proteomes" id="UP001652661"/>
    </source>
</evidence>
<feature type="signal peptide" evidence="1">
    <location>
        <begin position="1"/>
        <end position="20"/>
    </location>
</feature>
<reference evidence="2" key="1">
    <citation type="submission" date="2025-05" db="UniProtKB">
        <authorList>
            <consortium name="RefSeq"/>
        </authorList>
    </citation>
    <scope>NUCLEOTIDE SEQUENCE [LARGE SCALE GENOMIC DNA]</scope>
    <source>
        <strain evidence="2">14028-0561.14</strain>
    </source>
</reference>
<accession>A0ABM4GC58</accession>
<proteinExistence type="predicted"/>
<feature type="chain" id="PRO_5045274039" evidence="1">
    <location>
        <begin position="21"/>
        <end position="62"/>
    </location>
</feature>
<keyword evidence="2" id="KW-1185">Reference proteome</keyword>